<dbReference type="InterPro" id="IPR012373">
    <property type="entry name" value="Ferrdict_sens_TM"/>
</dbReference>
<dbReference type="Gene3D" id="2.60.120.1440">
    <property type="match status" value="1"/>
</dbReference>
<sequence>MITPKIKNILIKFINKFAKGKELDVLNTWVSNSSNAPLFENFIKAHYAITISMNNPDSSEIRKRLLKEIRKDKKLIHKKRVQSIFKYAAISILFIGIGYFFQNAFLQKETNNIVVPKEEFITLELENGNIQVISEDGSSTVVDVNGKVVGAQQGDKLIYKNDKNVQKLVYNKLTVPYGKKFDLILSDGTSVFLNSGSSIKYPVKFIKGLNRQVYLTGEAFFDVAKDKTHPFVVDTKELNVQVLGTKFNVQTYEEDSQIDVILVEGSVGLDSQKKLNYKDNDVVLEPGYKGSYNKRHKNITTKKVNTSIYTSWMTGTVVFRNTPFREIVKKLERLYNVTIIVNNKDLIDNENFNASIEVENETIEQVLNCFNKVYEIEYNIINNEILIN</sequence>
<dbReference type="InterPro" id="IPR032508">
    <property type="entry name" value="FecR_C"/>
</dbReference>
<evidence type="ECO:0000313" key="4">
    <source>
        <dbReference type="EMBL" id="RKR14472.1"/>
    </source>
</evidence>
<dbReference type="EMBL" id="RBIQ01000007">
    <property type="protein sequence ID" value="RKR14472.1"/>
    <property type="molecule type" value="Genomic_DNA"/>
</dbReference>
<keyword evidence="5" id="KW-1185">Reference proteome</keyword>
<dbReference type="Pfam" id="PF16344">
    <property type="entry name" value="FecR_C"/>
    <property type="match status" value="1"/>
</dbReference>
<proteinExistence type="predicted"/>
<dbReference type="AlphaFoldDB" id="A0A495EC72"/>
<gene>
    <name evidence="4" type="ORF">CLV91_0549</name>
</gene>
<dbReference type="PANTHER" id="PTHR30273">
    <property type="entry name" value="PERIPLASMIC SIGNAL SENSOR AND SIGMA FACTOR ACTIVATOR FECR-RELATED"/>
    <property type="match status" value="1"/>
</dbReference>
<dbReference type="Proteomes" id="UP000269412">
    <property type="component" value="Unassembled WGS sequence"/>
</dbReference>
<evidence type="ECO:0000259" key="2">
    <source>
        <dbReference type="Pfam" id="PF04773"/>
    </source>
</evidence>
<feature type="transmembrane region" description="Helical" evidence="1">
    <location>
        <begin position="84"/>
        <end position="101"/>
    </location>
</feature>
<keyword evidence="1" id="KW-0812">Transmembrane</keyword>
<protein>
    <submittedName>
        <fullName evidence="4">FecR family protein</fullName>
    </submittedName>
</protein>
<feature type="domain" description="Protein FecR C-terminal" evidence="3">
    <location>
        <begin position="317"/>
        <end position="387"/>
    </location>
</feature>
<name>A0A495EC72_9FLAO</name>
<evidence type="ECO:0000256" key="1">
    <source>
        <dbReference type="SAM" id="Phobius"/>
    </source>
</evidence>
<comment type="caution">
    <text evidence="4">The sequence shown here is derived from an EMBL/GenBank/DDBJ whole genome shotgun (WGS) entry which is preliminary data.</text>
</comment>
<accession>A0A495EC72</accession>
<dbReference type="RefSeq" id="WP_121063724.1">
    <property type="nucleotide sequence ID" value="NZ_RBIQ01000007.1"/>
</dbReference>
<evidence type="ECO:0000313" key="5">
    <source>
        <dbReference type="Proteomes" id="UP000269412"/>
    </source>
</evidence>
<evidence type="ECO:0000259" key="3">
    <source>
        <dbReference type="Pfam" id="PF16344"/>
    </source>
</evidence>
<dbReference type="Gene3D" id="3.55.50.30">
    <property type="match status" value="1"/>
</dbReference>
<keyword evidence="1" id="KW-1133">Transmembrane helix</keyword>
<dbReference type="InterPro" id="IPR006860">
    <property type="entry name" value="FecR"/>
</dbReference>
<dbReference type="OrthoDB" id="704021at2"/>
<organism evidence="4 5">
    <name type="scientific">Maribacter vaceletii</name>
    <dbReference type="NCBI Taxonomy" id="1206816"/>
    <lineage>
        <taxon>Bacteria</taxon>
        <taxon>Pseudomonadati</taxon>
        <taxon>Bacteroidota</taxon>
        <taxon>Flavobacteriia</taxon>
        <taxon>Flavobacteriales</taxon>
        <taxon>Flavobacteriaceae</taxon>
        <taxon>Maribacter</taxon>
    </lineage>
</organism>
<keyword evidence="1" id="KW-0472">Membrane</keyword>
<dbReference type="FunFam" id="2.60.120.1440:FF:000001">
    <property type="entry name" value="Putative anti-sigma factor"/>
    <property type="match status" value="1"/>
</dbReference>
<dbReference type="PANTHER" id="PTHR30273:SF2">
    <property type="entry name" value="PROTEIN FECR"/>
    <property type="match status" value="1"/>
</dbReference>
<dbReference type="GO" id="GO:0016989">
    <property type="term" value="F:sigma factor antagonist activity"/>
    <property type="evidence" value="ECO:0007669"/>
    <property type="project" value="TreeGrafter"/>
</dbReference>
<dbReference type="Pfam" id="PF04773">
    <property type="entry name" value="FecR"/>
    <property type="match status" value="1"/>
</dbReference>
<feature type="domain" description="FecR protein" evidence="2">
    <location>
        <begin position="175"/>
        <end position="267"/>
    </location>
</feature>
<reference evidence="4 5" key="1">
    <citation type="submission" date="2018-10" db="EMBL/GenBank/DDBJ databases">
        <title>Genomic Encyclopedia of Archaeal and Bacterial Type Strains, Phase II (KMG-II): from individual species to whole genera.</title>
        <authorList>
            <person name="Goeker M."/>
        </authorList>
    </citation>
    <scope>NUCLEOTIDE SEQUENCE [LARGE SCALE GENOMIC DNA]</scope>
    <source>
        <strain evidence="4 5">DSM 25230</strain>
    </source>
</reference>